<dbReference type="Gene3D" id="3.20.20.70">
    <property type="entry name" value="Aldolase class I"/>
    <property type="match status" value="1"/>
</dbReference>
<comment type="similarity">
    <text evidence="1 2">Belongs to the HisA/HisF family.</text>
</comment>
<dbReference type="PANTHER" id="PTHR43090">
    <property type="entry name" value="1-(5-PHOSPHORIBOSYL)-5-[(5-PHOSPHORIBOSYLAMINO)METHYLIDENEAMINO] IMIDAZOLE-4-CARBOXAMIDE ISOMERASE"/>
    <property type="match status" value="1"/>
</dbReference>
<evidence type="ECO:0000313" key="4">
    <source>
        <dbReference type="Proteomes" id="UP000186940"/>
    </source>
</evidence>
<dbReference type="GO" id="GO:0005737">
    <property type="term" value="C:cytoplasm"/>
    <property type="evidence" value="ECO:0007669"/>
    <property type="project" value="TreeGrafter"/>
</dbReference>
<name>A0A1F2PDK6_9EURY</name>
<organism evidence="3 4">
    <name type="scientific">Candidatus Syntropharchaeum caldarium</name>
    <dbReference type="NCBI Taxonomy" id="1838285"/>
    <lineage>
        <taxon>Archaea</taxon>
        <taxon>Methanobacteriati</taxon>
        <taxon>Methanobacteriota</taxon>
        <taxon>Stenosarchaea group</taxon>
        <taxon>Methanomicrobia</taxon>
        <taxon>Methanosarcinales</taxon>
        <taxon>ANME-2 cluster</taxon>
        <taxon>Candidatus Syntropharchaeum</taxon>
    </lineage>
</organism>
<reference evidence="3" key="1">
    <citation type="submission" date="2016-05" db="EMBL/GenBank/DDBJ databases">
        <title>Microbial consortia oxidize butane by reversing methanogenesis.</title>
        <authorList>
            <person name="Laso-Perez R."/>
            <person name="Richter M."/>
            <person name="Wegener G."/>
            <person name="Musat F."/>
        </authorList>
    </citation>
    <scope>NUCLEOTIDE SEQUENCE [LARGE SCALE GENOMIC DNA]</scope>
    <source>
        <strain evidence="3">BOX2</strain>
    </source>
</reference>
<dbReference type="STRING" id="1838285.SCAL_000402"/>
<comment type="caution">
    <text evidence="3">The sequence shown here is derived from an EMBL/GenBank/DDBJ whole genome shotgun (WGS) entry which is preliminary data.</text>
</comment>
<keyword evidence="2" id="KW-0028">Amino-acid biosynthesis</keyword>
<evidence type="ECO:0000256" key="2">
    <source>
        <dbReference type="RuleBase" id="RU003657"/>
    </source>
</evidence>
<keyword evidence="3" id="KW-0413">Isomerase</keyword>
<protein>
    <submittedName>
        <fullName evidence="3">Phosphoribosylformimino-5-aminoimidazole carboxamide ribotide isomerase</fullName>
    </submittedName>
</protein>
<dbReference type="InterPro" id="IPR011060">
    <property type="entry name" value="RibuloseP-bd_barrel"/>
</dbReference>
<dbReference type="Proteomes" id="UP000186940">
    <property type="component" value="Unassembled WGS sequence"/>
</dbReference>
<keyword evidence="2" id="KW-0368">Histidine biosynthesis</keyword>
<accession>A0A1F2PDK6</accession>
<dbReference type="Pfam" id="PF00977">
    <property type="entry name" value="His_biosynth"/>
    <property type="match status" value="1"/>
</dbReference>
<keyword evidence="4" id="KW-1185">Reference proteome</keyword>
<dbReference type="InterPro" id="IPR044524">
    <property type="entry name" value="Isoase_HisA-like"/>
</dbReference>
<dbReference type="GO" id="GO:0000105">
    <property type="term" value="P:L-histidine biosynthetic process"/>
    <property type="evidence" value="ECO:0007669"/>
    <property type="project" value="UniProtKB-KW"/>
</dbReference>
<evidence type="ECO:0000256" key="1">
    <source>
        <dbReference type="ARBA" id="ARBA00009667"/>
    </source>
</evidence>
<dbReference type="PANTHER" id="PTHR43090:SF2">
    <property type="entry name" value="1-(5-PHOSPHORIBOSYL)-5-[(5-PHOSPHORIBOSYLAMINO)METHYLIDENEAMINO] IMIDAZOLE-4-CARBOXAMIDE ISOMERASE"/>
    <property type="match status" value="1"/>
</dbReference>
<dbReference type="GO" id="GO:0003949">
    <property type="term" value="F:1-(5-phosphoribosyl)-5-[(5-phosphoribosylamino)methylideneamino]imidazole-4-carboxamide isomerase activity"/>
    <property type="evidence" value="ECO:0007669"/>
    <property type="project" value="InterPro"/>
</dbReference>
<dbReference type="InterPro" id="IPR013785">
    <property type="entry name" value="Aldolase_TIM"/>
</dbReference>
<dbReference type="SUPFAM" id="SSF51366">
    <property type="entry name" value="Ribulose-phoshate binding barrel"/>
    <property type="match status" value="1"/>
</dbReference>
<dbReference type="GO" id="GO:0000162">
    <property type="term" value="P:L-tryptophan biosynthetic process"/>
    <property type="evidence" value="ECO:0007669"/>
    <property type="project" value="TreeGrafter"/>
</dbReference>
<dbReference type="EMBL" id="LYOS01000001">
    <property type="protein sequence ID" value="OFV68726.1"/>
    <property type="molecule type" value="Genomic_DNA"/>
</dbReference>
<sequence length="242" mass="26636">MGAFRVIFVVDILNGTVVHAIKGERENYHPIHHRSRIVDTSDPVNVIKVVNPHETYVADLDAIMRVSAPRSNSPIIACIREETNTSVILDMGIRSVDDLEFASSISDFVVIGTETATYDVIEAASGMDAFVSFDMKNHKIITRDSRLRISPYRLIEWTNTLNLAGIIILNLSNVGTKRGFDIGFLEKIVEISEHPIFLGGGVRCVDDLRLLEEIGVEGALVATAIHDGTIPCKLIQDPLSLS</sequence>
<proteinExistence type="inferred from homology"/>
<dbReference type="InterPro" id="IPR006062">
    <property type="entry name" value="His_biosynth"/>
</dbReference>
<dbReference type="AlphaFoldDB" id="A0A1F2PDK6"/>
<evidence type="ECO:0000313" key="3">
    <source>
        <dbReference type="EMBL" id="OFV68726.1"/>
    </source>
</evidence>
<gene>
    <name evidence="3" type="ORF">SCAL_000402</name>
</gene>
<dbReference type="CDD" id="cd04723">
    <property type="entry name" value="HisA_HisF"/>
    <property type="match status" value="1"/>
</dbReference>